<dbReference type="Pfam" id="PF23487">
    <property type="entry name" value="Ig_TMEM132_6th"/>
    <property type="match status" value="1"/>
</dbReference>
<feature type="domain" description="Transmembrane protein TMEM132 fifth" evidence="10">
    <location>
        <begin position="520"/>
        <end position="660"/>
    </location>
</feature>
<feature type="domain" description="Transmembrane protein TMEM132 sixth" evidence="11">
    <location>
        <begin position="662"/>
        <end position="776"/>
    </location>
</feature>
<accession>A0A5S6QRH7</accession>
<dbReference type="InterPro" id="IPR031437">
    <property type="entry name" value="Ig_TMEM132_4th"/>
</dbReference>
<keyword evidence="5 7" id="KW-0472">Membrane</keyword>
<dbReference type="InterPro" id="IPR026307">
    <property type="entry name" value="TMEM132"/>
</dbReference>
<dbReference type="WBParaSite" id="TMUE_2000009754.1">
    <property type="protein sequence ID" value="TMUE_2000009754.1"/>
    <property type="gene ID" value="WBGene00289726"/>
</dbReference>
<dbReference type="Pfam" id="PF23486">
    <property type="entry name" value="Ig_TMEM132_5th"/>
    <property type="match status" value="1"/>
</dbReference>
<keyword evidence="4 7" id="KW-1133">Transmembrane helix</keyword>
<reference evidence="13" key="1">
    <citation type="submission" date="2019-12" db="UniProtKB">
        <authorList>
            <consortium name="WormBaseParasite"/>
        </authorList>
    </citation>
    <scope>IDENTIFICATION</scope>
</reference>
<feature type="region of interest" description="Disordered" evidence="6">
    <location>
        <begin position="838"/>
        <end position="861"/>
    </location>
</feature>
<evidence type="ECO:0000256" key="4">
    <source>
        <dbReference type="ARBA" id="ARBA00022989"/>
    </source>
</evidence>
<comment type="similarity">
    <text evidence="2">Belongs to the TMEM132 family.</text>
</comment>
<dbReference type="Pfam" id="PF23481">
    <property type="entry name" value="Ig_TMEM132_2nd"/>
    <property type="match status" value="1"/>
</dbReference>
<evidence type="ECO:0000256" key="6">
    <source>
        <dbReference type="SAM" id="MobiDB-lite"/>
    </source>
</evidence>
<evidence type="ECO:0000259" key="9">
    <source>
        <dbReference type="Pfam" id="PF23481"/>
    </source>
</evidence>
<feature type="compositionally biased region" description="Basic and acidic residues" evidence="6">
    <location>
        <begin position="844"/>
        <end position="856"/>
    </location>
</feature>
<proteinExistence type="inferred from homology"/>
<evidence type="ECO:0000256" key="2">
    <source>
        <dbReference type="ARBA" id="ARBA00006166"/>
    </source>
</evidence>
<sequence>MGSELLLVLIVGLSSVTRILIGAISINFSKQDRVFLLKTLPPKSVDIRHIVNPFNDSDEETVHENLWIAGDDFSDTRVVVSDGGLSMEESIVALSDAPLPVVTVRSLSKKVGREQPSVRLIVHQATDWQSPYHRDDVKSVLCVTVFLLFRDQYVAQRCSPEGDLNICTVDMLLPLSWWSKDDLQSTVTPGGSKKPKRNVKVGFSVNATSRSSGDCPKFAEERARSRVAAGRDSLRRVHWTDTELEMVHVSEYTLLPIDGMLSILVPNLKFYPGTIFTIAINFHHRPDELNRFIQSFKLRCEASSNLNINSVEKIPDGSWSVAFSIEHGHRILDVSAFYAGNIPTNESLNSEVVIMTVSVSKDDKLSEELSELLWTVEYSFFMSDTNTMDRSADQHRQEKTNERTLNTRFTMQKDSLMGLFTLGRSNLINTAIMSGRQVSVAVKVCSVTYAGIVSEVTLSSACLSAEPSVLKVTPSCTAVYVDGTESRGSASAVIEIEFGEIKTEAHFSVWYPEMPVSLLLANPVLQSISGWQVPEFDQLDKRDRRFSNGTSSESHKPSFFCRTRYQESQIKVFGRFRVDNPQSGWHAYLGTRGRQVLFDLTALTKEHLRVADSHVATLYYSSTGNVYIQGLSVGYTDVQVLSPFSRLPYGGTEVQVTNEFVSIRKVAVHSLCALNGQISASDFWDNVYKFSVTRTRTFFKRLQECFLNVVLEYSDGTKTALSELPHTDFEASVETSDGSLLILESDGFSSATFRYLVMDELREGTIRVKVASSRQCLLESPSSVETTLGRASVIVKPQRHASTVRATDADEPSKHVSSAFPGNHRLSGMHKRTKIMSLDQSRLQNDKSSSHSDIRSESAMSQSRPPEIVMYCMIAVCAIVGAVFSLNCLVRSTGPKLAVLTPSCLRVTNLVSTSALFSIFRRDEVMPAGEEFIWVKAERFAHAKMRSPNQYNSGLSDSGNAACPADLRDSFNHTTAERKHGRRAGGSYMGSEVSIYMSDHPVIEVHEDGRRASSWNISRSRSKTHALVDSSSERNISQYTFSNPSTDLHWNSRSLGLNEAQLQNFINSLRETIT</sequence>
<dbReference type="PANTHER" id="PTHR13388:SF11">
    <property type="entry name" value="DETONATOR, ISOFORM E"/>
    <property type="match status" value="1"/>
</dbReference>
<organism evidence="12 13">
    <name type="scientific">Trichuris muris</name>
    <name type="common">Mouse whipworm</name>
    <dbReference type="NCBI Taxonomy" id="70415"/>
    <lineage>
        <taxon>Eukaryota</taxon>
        <taxon>Metazoa</taxon>
        <taxon>Ecdysozoa</taxon>
        <taxon>Nematoda</taxon>
        <taxon>Enoplea</taxon>
        <taxon>Dorylaimia</taxon>
        <taxon>Trichinellida</taxon>
        <taxon>Trichuridae</taxon>
        <taxon>Trichuris</taxon>
    </lineage>
</organism>
<dbReference type="Proteomes" id="UP000046395">
    <property type="component" value="Unassembled WGS sequence"/>
</dbReference>
<keyword evidence="12" id="KW-1185">Reference proteome</keyword>
<evidence type="ECO:0000259" key="11">
    <source>
        <dbReference type="Pfam" id="PF23487"/>
    </source>
</evidence>
<dbReference type="GO" id="GO:0016020">
    <property type="term" value="C:membrane"/>
    <property type="evidence" value="ECO:0007669"/>
    <property type="project" value="UniProtKB-SubCell"/>
</dbReference>
<dbReference type="STRING" id="70415.A0A5S6QRH7"/>
<dbReference type="InterPro" id="IPR055424">
    <property type="entry name" value="Ig_TMEM132_6th"/>
</dbReference>
<evidence type="ECO:0000259" key="10">
    <source>
        <dbReference type="Pfam" id="PF23486"/>
    </source>
</evidence>
<dbReference type="PANTHER" id="PTHR13388">
    <property type="entry name" value="DETONATOR, ISOFORM E"/>
    <property type="match status" value="1"/>
</dbReference>
<feature type="domain" description="Transmembrane protein family 132 fourth" evidence="8">
    <location>
        <begin position="424"/>
        <end position="514"/>
    </location>
</feature>
<evidence type="ECO:0000256" key="5">
    <source>
        <dbReference type="ARBA" id="ARBA00023136"/>
    </source>
</evidence>
<feature type="transmembrane region" description="Helical" evidence="7">
    <location>
        <begin position="868"/>
        <end position="890"/>
    </location>
</feature>
<dbReference type="AlphaFoldDB" id="A0A5S6QRH7"/>
<evidence type="ECO:0000256" key="3">
    <source>
        <dbReference type="ARBA" id="ARBA00022692"/>
    </source>
</evidence>
<protein>
    <submittedName>
        <fullName evidence="13">TMEM132 domain-containing protein</fullName>
    </submittedName>
</protein>
<evidence type="ECO:0000259" key="8">
    <source>
        <dbReference type="Pfam" id="PF16070"/>
    </source>
</evidence>
<comment type="subcellular location">
    <subcellularLocation>
        <location evidence="1">Membrane</location>
        <topology evidence="1">Single-pass type I membrane protein</topology>
    </subcellularLocation>
</comment>
<evidence type="ECO:0000313" key="13">
    <source>
        <dbReference type="WBParaSite" id="TMUE_2000009754.1"/>
    </source>
</evidence>
<evidence type="ECO:0000313" key="12">
    <source>
        <dbReference type="Proteomes" id="UP000046395"/>
    </source>
</evidence>
<evidence type="ECO:0000256" key="1">
    <source>
        <dbReference type="ARBA" id="ARBA00004479"/>
    </source>
</evidence>
<dbReference type="InterPro" id="IPR055422">
    <property type="entry name" value="Ig_TMEM132_2nd"/>
</dbReference>
<evidence type="ECO:0000256" key="7">
    <source>
        <dbReference type="SAM" id="Phobius"/>
    </source>
</evidence>
<name>A0A5S6QRH7_TRIMR</name>
<keyword evidence="3 7" id="KW-0812">Transmembrane</keyword>
<dbReference type="Pfam" id="PF16070">
    <property type="entry name" value="Ig_TMEM132_4th"/>
    <property type="match status" value="1"/>
</dbReference>
<feature type="domain" description="Transmembrane protein TMEM132 second Ig-like" evidence="9">
    <location>
        <begin position="107"/>
        <end position="234"/>
    </location>
</feature>
<dbReference type="InterPro" id="IPR055423">
    <property type="entry name" value="Ig_TMEM132_5th"/>
</dbReference>